<dbReference type="VEuPathDB" id="PiroplasmaDB:BOVATA_036310"/>
<dbReference type="PANTHER" id="PTHR19980:SF0">
    <property type="entry name" value="CLEAVAGE STIMULATION FACTOR SUBUNIT 3"/>
    <property type="match status" value="1"/>
</dbReference>
<dbReference type="AlphaFoldDB" id="A0A2H6KGL7"/>
<reference evidence="6 7" key="1">
    <citation type="journal article" date="2017" name="BMC Genomics">
        <title>Whole-genome assembly of Babesia ovata and comparative genomics between closely related pathogens.</title>
        <authorList>
            <person name="Yamagishi J."/>
            <person name="Asada M."/>
            <person name="Hakimi H."/>
            <person name="Tanaka T.Q."/>
            <person name="Sugimoto C."/>
            <person name="Kawazu S."/>
        </authorList>
    </citation>
    <scope>NUCLEOTIDE SEQUENCE [LARGE SCALE GENOMIC DNA]</scope>
    <source>
        <strain evidence="6 7">Miyake</strain>
    </source>
</reference>
<dbReference type="Pfam" id="PF05843">
    <property type="entry name" value="Suf"/>
    <property type="match status" value="1"/>
</dbReference>
<proteinExistence type="predicted"/>
<evidence type="ECO:0000256" key="4">
    <source>
        <dbReference type="SAM" id="MobiDB-lite"/>
    </source>
</evidence>
<feature type="region of interest" description="Disordered" evidence="4">
    <location>
        <begin position="684"/>
        <end position="717"/>
    </location>
</feature>
<dbReference type="PANTHER" id="PTHR19980">
    <property type="entry name" value="RNA CLEAVAGE STIMULATION FACTOR"/>
    <property type="match status" value="1"/>
</dbReference>
<sequence length="891" mass="100549">MEEQGMPRPARVVTANKLLHSILHGNSPLLPPVLSGVKPKNEPGKAVLLESIDDDQVWYTYMKASKDGSLLEEACRVFPNFWKVHHRYALYHVFQKRIRKAFDVYVNAMKELDDYELYVCYLKFLYCMASVHEYIAALFTAVDKVGMDLRSDPLWKELIVVLVKIYNCNLMDRNVHTGLLPNLFPSRQASEMASAGVPMYPSETEQMAFRGVNTLDKSEQTYVQLYGDVNHVRKLFQRWLRTPTNNLKQALDAYSVFENIASAANVLCTKLLSEANTTYEASIVVYEKLSGLYRKVLPAKPARRCQLNAEQTAEEQRQVGFWTEIIKYEESNPLDLPASEVVDRVSFTLRGALAPHMFSGSLWYMYFQFLLANDKREKAVDTLRYAIKNFLQDDGKMQFVLAAYLDDGGESAATEFRRLVDPGLRLVDEGETATDETQLRQILQFEQTDSATAVQPARLIHYLNYVRRNLGRAKWHEDVQVILTKRELLSWELYWYAADTEVRCFGDVDAAATFLSEAQQGMPFDMHYTMLHLRFLLNMGRVVDARVLLTQLVVGANVAGETKCKPTASEKTALWHFWLHAEYFYGSKEQFSHVKSLFVQDRIASEVGLDVFAEKSNRNGVSAIRQIFGDIGAAFMKTHMDSSKRAATADMHAVVELRKRLFCVGLDYDDLDRVFLVGNSRPAAAVEEPTSSDEEPESYVPPSNFAHRSATDQDTSRHHVAITRPDVTALAPLDPHNTGPVESMVMLHASRRPPLPDGAKPMDTVATPPKVLFDLLRVLPNPNPKGPFPKMYGNAEAIDYLIRSLEGTSFKEVQLRDYQPLPVNQLLHLKNAAGSDGQTTEASIESAANEGAFDLNNGLFSILRFVEGHVGTEEVGRLKAKKASKKQKLAI</sequence>
<evidence type="ECO:0000256" key="3">
    <source>
        <dbReference type="ARBA" id="ARBA00023242"/>
    </source>
</evidence>
<dbReference type="Proteomes" id="UP000236319">
    <property type="component" value="Unassembled WGS sequence"/>
</dbReference>
<dbReference type="GO" id="GO:0005634">
    <property type="term" value="C:nucleus"/>
    <property type="evidence" value="ECO:0007669"/>
    <property type="project" value="UniProtKB-SubCell"/>
</dbReference>
<evidence type="ECO:0000256" key="1">
    <source>
        <dbReference type="ARBA" id="ARBA00004123"/>
    </source>
</evidence>
<evidence type="ECO:0000259" key="5">
    <source>
        <dbReference type="Pfam" id="PF05843"/>
    </source>
</evidence>
<dbReference type="InterPro" id="IPR011990">
    <property type="entry name" value="TPR-like_helical_dom_sf"/>
</dbReference>
<dbReference type="SUPFAM" id="SSF48452">
    <property type="entry name" value="TPR-like"/>
    <property type="match status" value="2"/>
</dbReference>
<accession>A0A2H6KGL7</accession>
<keyword evidence="3" id="KW-0539">Nucleus</keyword>
<dbReference type="InterPro" id="IPR008847">
    <property type="entry name" value="Suf"/>
</dbReference>
<comment type="subcellular location">
    <subcellularLocation>
        <location evidence="1">Nucleus</location>
    </subcellularLocation>
</comment>
<dbReference type="OrthoDB" id="26282at2759"/>
<dbReference type="GeneID" id="39875908"/>
<evidence type="ECO:0000313" key="6">
    <source>
        <dbReference type="EMBL" id="GBE62138.1"/>
    </source>
</evidence>
<evidence type="ECO:0000256" key="2">
    <source>
        <dbReference type="ARBA" id="ARBA00022737"/>
    </source>
</evidence>
<dbReference type="RefSeq" id="XP_028868381.1">
    <property type="nucleotide sequence ID" value="XM_029012548.1"/>
</dbReference>
<dbReference type="Gene3D" id="1.25.40.10">
    <property type="entry name" value="Tetratricopeptide repeat domain"/>
    <property type="match status" value="1"/>
</dbReference>
<dbReference type="InterPro" id="IPR045243">
    <property type="entry name" value="Rna14-like"/>
</dbReference>
<evidence type="ECO:0000313" key="7">
    <source>
        <dbReference type="Proteomes" id="UP000236319"/>
    </source>
</evidence>
<feature type="domain" description="Suppressor of forked" evidence="5">
    <location>
        <begin position="229"/>
        <end position="599"/>
    </location>
</feature>
<keyword evidence="7" id="KW-1185">Reference proteome</keyword>
<gene>
    <name evidence="6" type="ORF">BOVATA_036310</name>
</gene>
<name>A0A2H6KGL7_9APIC</name>
<keyword evidence="2" id="KW-0677">Repeat</keyword>
<dbReference type="EMBL" id="BDSA01000004">
    <property type="protein sequence ID" value="GBE62138.1"/>
    <property type="molecule type" value="Genomic_DNA"/>
</dbReference>
<dbReference type="GO" id="GO:0003729">
    <property type="term" value="F:mRNA binding"/>
    <property type="evidence" value="ECO:0007669"/>
    <property type="project" value="TreeGrafter"/>
</dbReference>
<comment type="caution">
    <text evidence="6">The sequence shown here is derived from an EMBL/GenBank/DDBJ whole genome shotgun (WGS) entry which is preliminary data.</text>
</comment>
<organism evidence="6 7">
    <name type="scientific">Babesia ovata</name>
    <dbReference type="NCBI Taxonomy" id="189622"/>
    <lineage>
        <taxon>Eukaryota</taxon>
        <taxon>Sar</taxon>
        <taxon>Alveolata</taxon>
        <taxon>Apicomplexa</taxon>
        <taxon>Aconoidasida</taxon>
        <taxon>Piroplasmida</taxon>
        <taxon>Babesiidae</taxon>
        <taxon>Babesia</taxon>
    </lineage>
</organism>
<protein>
    <submittedName>
        <fullName evidence="6">mRNA 3-end-processing RNA14</fullName>
    </submittedName>
</protein>
<dbReference type="GO" id="GO:0031124">
    <property type="term" value="P:mRNA 3'-end processing"/>
    <property type="evidence" value="ECO:0007669"/>
    <property type="project" value="InterPro"/>
</dbReference>